<dbReference type="HAMAP" id="MF_00681">
    <property type="entry name" value="MfnB"/>
    <property type="match status" value="1"/>
</dbReference>
<feature type="active site" description="Proton acceptor" evidence="5 6">
    <location>
        <position position="86"/>
    </location>
</feature>
<dbReference type="EC" id="4.2.3.153" evidence="5"/>
<dbReference type="AlphaFoldDB" id="A0A7J2TJ37"/>
<protein>
    <recommendedName>
        <fullName evidence="5">(5-formylfuran-3-yl)methyl phosphate synthase</fullName>
        <ecNumber evidence="5">4.2.3.153</ecNumber>
    </recommendedName>
    <alternativeName>
        <fullName evidence="5">4-(hydroxymethyl)-2-furancarboxaldehyde-phosphate synthase</fullName>
        <shortName evidence="5">4-HFC-P synthase</shortName>
    </alternativeName>
</protein>
<dbReference type="GO" id="GO:0016830">
    <property type="term" value="F:carbon-carbon lyase activity"/>
    <property type="evidence" value="ECO:0007669"/>
    <property type="project" value="UniProtKB-UniRule"/>
</dbReference>
<comment type="function">
    <text evidence="1 5">Catalyzes the formation of 4-(hydroxymethyl)-2-furancarboxaldehyde phosphate (4-HFC-P) from two molecules of glyceraldehyde-3-P (GA-3-P).</text>
</comment>
<evidence type="ECO:0000256" key="1">
    <source>
        <dbReference type="ARBA" id="ARBA00003810"/>
    </source>
</evidence>
<comment type="caution">
    <text evidence="7">The sequence shown here is derived from an EMBL/GenBank/DDBJ whole genome shotgun (WGS) entry which is preliminary data.</text>
</comment>
<dbReference type="Pfam" id="PF04476">
    <property type="entry name" value="4HFCP_synth"/>
    <property type="match status" value="1"/>
</dbReference>
<comment type="catalytic activity">
    <reaction evidence="4 5">
        <text>2 D-glyceraldehyde 3-phosphate = 4-(hydroxymethyl)-2-furancarboxaldehyde phosphate + phosphate + 2 H2O</text>
        <dbReference type="Rhea" id="RHEA:43536"/>
        <dbReference type="ChEBI" id="CHEBI:15377"/>
        <dbReference type="ChEBI" id="CHEBI:43474"/>
        <dbReference type="ChEBI" id="CHEBI:59776"/>
        <dbReference type="ChEBI" id="CHEBI:83407"/>
        <dbReference type="EC" id="4.2.3.153"/>
    </reaction>
</comment>
<dbReference type="SUPFAM" id="SSF51569">
    <property type="entry name" value="Aldolase"/>
    <property type="match status" value="1"/>
</dbReference>
<name>A0A7J2TJ37_ARCFL</name>
<comment type="similarity">
    <text evidence="5">Belongs to the MfnB family.</text>
</comment>
<dbReference type="NCBIfam" id="NF002575">
    <property type="entry name" value="PRK02227.1-3"/>
    <property type="match status" value="1"/>
</dbReference>
<feature type="active site" description="Schiff-base intermediate with substrate" evidence="5 6">
    <location>
        <position position="27"/>
    </location>
</feature>
<evidence type="ECO:0000256" key="3">
    <source>
        <dbReference type="ARBA" id="ARBA00023270"/>
    </source>
</evidence>
<keyword evidence="2 5" id="KW-0456">Lyase</keyword>
<evidence type="ECO:0000256" key="5">
    <source>
        <dbReference type="HAMAP-Rule" id="MF_00681"/>
    </source>
</evidence>
<dbReference type="InterPro" id="IPR035081">
    <property type="entry name" value="4HFCP_synth_arc"/>
</dbReference>
<reference evidence="7" key="1">
    <citation type="journal article" date="2020" name="mSystems">
        <title>Genome- and Community-Level Interaction Insights into Carbon Utilization and Element Cycling Functions of Hydrothermarchaeota in Hydrothermal Sediment.</title>
        <authorList>
            <person name="Zhou Z."/>
            <person name="Liu Y."/>
            <person name="Xu W."/>
            <person name="Pan J."/>
            <person name="Luo Z.H."/>
            <person name="Li M."/>
        </authorList>
    </citation>
    <scope>NUCLEOTIDE SEQUENCE [LARGE SCALE GENOMIC DNA]</scope>
    <source>
        <strain evidence="7">SpSt-26</strain>
    </source>
</reference>
<keyword evidence="3 5" id="KW-0704">Schiff base</keyword>
<sequence>MLVLVSPKDIDEAIEAIEGGADIIDVKNPAEGSLGANFPWVIREIAKIAKSSGKQVSATTGDMPYKPGTASLAALGAAIAGADYIKVGLHGIKNEFEAEELIKAVVRAVKDFDSNKKVVIAGYGDFYRINAINPLKLPPIVGSCEADVVMVDTAIKDGTSIFDHLKFENLQSFVSMAREHGLLCAIAGNLGWKHVDDLKRLSPDIIGVRSAVCEAGRDSRIRRDLVRKLKSFFSQ</sequence>
<dbReference type="PIRSF" id="PIRSF015957">
    <property type="entry name" value="UCP015957"/>
    <property type="match status" value="1"/>
</dbReference>
<evidence type="ECO:0000256" key="2">
    <source>
        <dbReference type="ARBA" id="ARBA00023239"/>
    </source>
</evidence>
<dbReference type="GO" id="GO:2001120">
    <property type="term" value="P:methanofuran biosynthetic process"/>
    <property type="evidence" value="ECO:0007669"/>
    <property type="project" value="UniProtKB-UniRule"/>
</dbReference>
<dbReference type="InterPro" id="IPR007565">
    <property type="entry name" value="4HFCP_synth"/>
</dbReference>
<evidence type="ECO:0000313" key="7">
    <source>
        <dbReference type="EMBL" id="HEH35378.1"/>
    </source>
</evidence>
<dbReference type="EMBL" id="DSLA01000070">
    <property type="protein sequence ID" value="HEH35378.1"/>
    <property type="molecule type" value="Genomic_DNA"/>
</dbReference>
<evidence type="ECO:0000256" key="4">
    <source>
        <dbReference type="ARBA" id="ARBA00047628"/>
    </source>
</evidence>
<gene>
    <name evidence="5" type="primary">mfnB</name>
    <name evidence="7" type="ORF">ENP88_04375</name>
</gene>
<evidence type="ECO:0000256" key="6">
    <source>
        <dbReference type="PIRSR" id="PIRSR015957-1"/>
    </source>
</evidence>
<organism evidence="7">
    <name type="scientific">Archaeoglobus fulgidus</name>
    <dbReference type="NCBI Taxonomy" id="2234"/>
    <lineage>
        <taxon>Archaea</taxon>
        <taxon>Methanobacteriati</taxon>
        <taxon>Methanobacteriota</taxon>
        <taxon>Archaeoglobi</taxon>
        <taxon>Archaeoglobales</taxon>
        <taxon>Archaeoglobaceae</taxon>
        <taxon>Archaeoglobus</taxon>
    </lineage>
</organism>
<comment type="pathway">
    <text evidence="5">Cofactor biosynthesis; methanofuran biosynthesis.</text>
</comment>
<accession>A0A7J2TJ37</accession>
<proteinExistence type="inferred from homology"/>
<dbReference type="UniPathway" id="UPA00080"/>